<dbReference type="GO" id="GO:0002250">
    <property type="term" value="P:adaptive immune response"/>
    <property type="evidence" value="ECO:0007669"/>
    <property type="project" value="UniProtKB-KW"/>
</dbReference>
<evidence type="ECO:0000256" key="3">
    <source>
        <dbReference type="ARBA" id="ARBA00043265"/>
    </source>
</evidence>
<accession>A0A8D0GJ77</accession>
<organism evidence="6 7">
    <name type="scientific">Sphenodon punctatus</name>
    <name type="common">Tuatara</name>
    <name type="synonym">Hatteria punctata</name>
    <dbReference type="NCBI Taxonomy" id="8508"/>
    <lineage>
        <taxon>Eukaryota</taxon>
        <taxon>Metazoa</taxon>
        <taxon>Chordata</taxon>
        <taxon>Craniata</taxon>
        <taxon>Vertebrata</taxon>
        <taxon>Euteleostomi</taxon>
        <taxon>Lepidosauria</taxon>
        <taxon>Sphenodontia</taxon>
        <taxon>Sphenodontidae</taxon>
        <taxon>Sphenodon</taxon>
    </lineage>
</organism>
<dbReference type="InterPro" id="IPR013783">
    <property type="entry name" value="Ig-like_fold"/>
</dbReference>
<evidence type="ECO:0000256" key="2">
    <source>
        <dbReference type="ARBA" id="ARBA00023130"/>
    </source>
</evidence>
<dbReference type="SMART" id="SM00406">
    <property type="entry name" value="IGv"/>
    <property type="match status" value="1"/>
</dbReference>
<dbReference type="GO" id="GO:0005576">
    <property type="term" value="C:extracellular region"/>
    <property type="evidence" value="ECO:0007669"/>
    <property type="project" value="UniProtKB-ARBA"/>
</dbReference>
<reference evidence="6" key="2">
    <citation type="submission" date="2025-09" db="UniProtKB">
        <authorList>
            <consortium name="Ensembl"/>
        </authorList>
    </citation>
    <scope>IDENTIFICATION</scope>
</reference>
<dbReference type="InterPro" id="IPR036179">
    <property type="entry name" value="Ig-like_dom_sf"/>
</dbReference>
<dbReference type="AlphaFoldDB" id="A0A8D0GJ77"/>
<dbReference type="GeneTree" id="ENSGT00940000164778"/>
<protein>
    <recommendedName>
        <fullName evidence="5">Ig-like domain-containing protein</fullName>
    </recommendedName>
</protein>
<dbReference type="PANTHER" id="PTHR23266">
    <property type="entry name" value="IMMUNOGLOBULIN HEAVY CHAIN"/>
    <property type="match status" value="1"/>
</dbReference>
<dbReference type="Pfam" id="PF07686">
    <property type="entry name" value="V-set"/>
    <property type="match status" value="1"/>
</dbReference>
<dbReference type="SUPFAM" id="SSF48726">
    <property type="entry name" value="Immunoglobulin"/>
    <property type="match status" value="1"/>
</dbReference>
<sequence>MGKDCFLLLLSTFYGKIWSVVVLEQDLQDFQRQENEAVTFHCSMKGGEMKNYWMNWYRLKEEDGLLTWIYREVDRYGAGFQGRFVGTVDSSNNRFTLQIRTAQLGDRAVYFCAADRHSATAVWQSRTKTDEHGENKEVL</sequence>
<feature type="signal peptide" evidence="4">
    <location>
        <begin position="1"/>
        <end position="19"/>
    </location>
</feature>
<dbReference type="Proteomes" id="UP000694392">
    <property type="component" value="Unplaced"/>
</dbReference>
<feature type="chain" id="PRO_5034003483" description="Ig-like domain-containing protein" evidence="4">
    <location>
        <begin position="20"/>
        <end position="139"/>
    </location>
</feature>
<evidence type="ECO:0000313" key="6">
    <source>
        <dbReference type="Ensembl" id="ENSSPUP00000007680.1"/>
    </source>
</evidence>
<reference evidence="6" key="1">
    <citation type="submission" date="2025-08" db="UniProtKB">
        <authorList>
            <consortium name="Ensembl"/>
        </authorList>
    </citation>
    <scope>IDENTIFICATION</scope>
</reference>
<dbReference type="InterPro" id="IPR007110">
    <property type="entry name" value="Ig-like_dom"/>
</dbReference>
<keyword evidence="1" id="KW-0391">Immunity</keyword>
<name>A0A8D0GJ77_SPHPU</name>
<evidence type="ECO:0000313" key="7">
    <source>
        <dbReference type="Proteomes" id="UP000694392"/>
    </source>
</evidence>
<dbReference type="OMA" id="HVEQQFQ"/>
<keyword evidence="2" id="KW-1064">Adaptive immunity</keyword>
<evidence type="ECO:0000259" key="5">
    <source>
        <dbReference type="PROSITE" id="PS50835"/>
    </source>
</evidence>
<dbReference type="Ensembl" id="ENSSPUT00000008180.1">
    <property type="protein sequence ID" value="ENSSPUP00000007680.1"/>
    <property type="gene ID" value="ENSSPUG00000005941.1"/>
</dbReference>
<feature type="domain" description="Ig-like" evidence="5">
    <location>
        <begin position="18"/>
        <end position="129"/>
    </location>
</feature>
<proteinExistence type="predicted"/>
<dbReference type="InterPro" id="IPR050199">
    <property type="entry name" value="IgHV"/>
</dbReference>
<evidence type="ECO:0000256" key="1">
    <source>
        <dbReference type="ARBA" id="ARBA00022859"/>
    </source>
</evidence>
<keyword evidence="4" id="KW-0732">Signal</keyword>
<dbReference type="InterPro" id="IPR013106">
    <property type="entry name" value="Ig_V-set"/>
</dbReference>
<keyword evidence="7" id="KW-1185">Reference proteome</keyword>
<evidence type="ECO:0000256" key="4">
    <source>
        <dbReference type="SAM" id="SignalP"/>
    </source>
</evidence>
<dbReference type="Gene3D" id="2.60.40.10">
    <property type="entry name" value="Immunoglobulins"/>
    <property type="match status" value="1"/>
</dbReference>
<dbReference type="PROSITE" id="PS50835">
    <property type="entry name" value="IG_LIKE"/>
    <property type="match status" value="1"/>
</dbReference>
<dbReference type="GO" id="GO:0019814">
    <property type="term" value="C:immunoglobulin complex"/>
    <property type="evidence" value="ECO:0007669"/>
    <property type="project" value="UniProtKB-KW"/>
</dbReference>
<keyword evidence="3" id="KW-1280">Immunoglobulin</keyword>